<sequence>MSSKTINERDNDDVVQEKIFLHDNVFCFYSSALYGDNQTSSSNNILNSNDNIKNFFKCSSTNRCINMSLVCDGVEHCGDGSDESLVHARCYDFYKLHSESSWYVELLMVVLGCFVVVAVVCCVVGTCLECCFHVYRYWCPKKLQSCLQRRKTSPVNNNTNNNINNINRNTNQAVYLSNCPSVHSNNNNNNINYNNNIINNNNNFSQANGFFIRANESVPNYVANNNNNINNNNNNNYDNNNSNNNRDSDCDNLKFCSTTNETSSSSLIFFSSSLSREEHERGGRVERTIIRASFEGHFFEFFLISSSPSSSCSSSVQPEHQQHLFVLQHQTQQQQHQQQLQKNRTKQQQLQQQQHGYCSFPTYLWKSSLETDKNQLQHHLHHQQHQRQHQQQHQRTWSTKPVYDVYSDVNMQKWTAVVKRSSIIMTLHTSNPCLAAAYSNLNLQGHYIQQHQQHQQHQQQRQKQHYKRNQQQMLKSFTKIIHKKSSLRSEVSMKQHENIDINNNSNNNNTNNINNNNINNNNINNNKRPCTEKRLSEQFTCLSQEVQQKFRVQIGSKFSCLKFKKITRDVIRVVQGPLDTVNKESLCYDENMKDLPFLWIGLYSFVLDGMHAFMT</sequence>
<comment type="caution">
    <text evidence="2">Lacks conserved residue(s) required for the propagation of feature annotation.</text>
</comment>
<proteinExistence type="predicted"/>
<keyword evidence="4" id="KW-0472">Membrane</keyword>
<evidence type="ECO:0000256" key="3">
    <source>
        <dbReference type="SAM" id="MobiDB-lite"/>
    </source>
</evidence>
<dbReference type="OrthoDB" id="6514358at2759"/>
<evidence type="ECO:0000256" key="1">
    <source>
        <dbReference type="ARBA" id="ARBA00023157"/>
    </source>
</evidence>
<dbReference type="RefSeq" id="XP_009026736.1">
    <property type="nucleotide sequence ID" value="XM_009028488.1"/>
</dbReference>
<reference evidence="6" key="3">
    <citation type="submission" date="2015-06" db="UniProtKB">
        <authorList>
            <consortium name="EnsemblMetazoa"/>
        </authorList>
    </citation>
    <scope>IDENTIFICATION</scope>
</reference>
<dbReference type="CDD" id="cd00112">
    <property type="entry name" value="LDLa"/>
    <property type="match status" value="1"/>
</dbReference>
<dbReference type="EMBL" id="AMQM01006913">
    <property type="status" value="NOT_ANNOTATED_CDS"/>
    <property type="molecule type" value="Genomic_DNA"/>
</dbReference>
<dbReference type="eggNOG" id="ENOG502SZ9Y">
    <property type="taxonomic scope" value="Eukaryota"/>
</dbReference>
<keyword evidence="7" id="KW-1185">Reference proteome</keyword>
<keyword evidence="1" id="KW-1015">Disulfide bond</keyword>
<keyword evidence="4" id="KW-0812">Transmembrane</keyword>
<dbReference type="EMBL" id="KB097542">
    <property type="protein sequence ID" value="ESN95081.1"/>
    <property type="molecule type" value="Genomic_DNA"/>
</dbReference>
<feature type="compositionally biased region" description="Low complexity" evidence="3">
    <location>
        <begin position="449"/>
        <end position="459"/>
    </location>
</feature>
<gene>
    <name evidence="6" type="primary">20207401</name>
    <name evidence="5" type="ORF">HELRODRAFT_179665</name>
</gene>
<dbReference type="PANTHER" id="PTHR20916">
    <property type="entry name" value="CYSTEINE AND GLYCINE-RICH PROTEIN 2 BINDING PROTEIN"/>
    <property type="match status" value="1"/>
</dbReference>
<dbReference type="InterPro" id="IPR002172">
    <property type="entry name" value="LDrepeatLR_classA_rpt"/>
</dbReference>
<dbReference type="SMART" id="SM00192">
    <property type="entry name" value="LDLa"/>
    <property type="match status" value="1"/>
</dbReference>
<dbReference type="PROSITE" id="PS50068">
    <property type="entry name" value="LDLRA_2"/>
    <property type="match status" value="1"/>
</dbReference>
<feature type="compositionally biased region" description="Basic residues" evidence="3">
    <location>
        <begin position="376"/>
        <end position="392"/>
    </location>
</feature>
<reference evidence="5 7" key="2">
    <citation type="journal article" date="2013" name="Nature">
        <title>Insights into bilaterian evolution from three spiralian genomes.</title>
        <authorList>
            <person name="Simakov O."/>
            <person name="Marletaz F."/>
            <person name="Cho S.J."/>
            <person name="Edsinger-Gonzales E."/>
            <person name="Havlak P."/>
            <person name="Hellsten U."/>
            <person name="Kuo D.H."/>
            <person name="Larsson T."/>
            <person name="Lv J."/>
            <person name="Arendt D."/>
            <person name="Savage R."/>
            <person name="Osoegawa K."/>
            <person name="de Jong P."/>
            <person name="Grimwood J."/>
            <person name="Chapman J.A."/>
            <person name="Shapiro H."/>
            <person name="Aerts A."/>
            <person name="Otillar R.P."/>
            <person name="Terry A.Y."/>
            <person name="Boore J.L."/>
            <person name="Grigoriev I.V."/>
            <person name="Lindberg D.R."/>
            <person name="Seaver E.C."/>
            <person name="Weisblat D.A."/>
            <person name="Putnam N.H."/>
            <person name="Rokhsar D.S."/>
        </authorList>
    </citation>
    <scope>NUCLEOTIDE SEQUENCE</scope>
</reference>
<dbReference type="Proteomes" id="UP000015101">
    <property type="component" value="Unassembled WGS sequence"/>
</dbReference>
<dbReference type="InParanoid" id="T1FF02"/>
<evidence type="ECO:0000256" key="2">
    <source>
        <dbReference type="PROSITE-ProRule" id="PRU00124"/>
    </source>
</evidence>
<accession>T1FF02</accession>
<dbReference type="GO" id="GO:0005886">
    <property type="term" value="C:plasma membrane"/>
    <property type="evidence" value="ECO:0000318"/>
    <property type="project" value="GO_Central"/>
</dbReference>
<feature type="region of interest" description="Disordered" evidence="3">
    <location>
        <begin position="500"/>
        <end position="525"/>
    </location>
</feature>
<dbReference type="SUPFAM" id="SSF57424">
    <property type="entry name" value="LDL receptor-like module"/>
    <property type="match status" value="1"/>
</dbReference>
<protein>
    <submittedName>
        <fullName evidence="5 6">Uncharacterized protein</fullName>
    </submittedName>
</protein>
<dbReference type="Gene3D" id="4.10.400.10">
    <property type="entry name" value="Low-density Lipoprotein Receptor"/>
    <property type="match status" value="1"/>
</dbReference>
<dbReference type="PANTHER" id="PTHR20916:SF18">
    <property type="entry name" value="IPT_TIG DOMAIN-CONTAINING PROTEIN"/>
    <property type="match status" value="1"/>
</dbReference>
<name>T1FF02_HELRO</name>
<feature type="region of interest" description="Disordered" evidence="3">
    <location>
        <begin position="449"/>
        <end position="470"/>
    </location>
</feature>
<feature type="region of interest" description="Disordered" evidence="3">
    <location>
        <begin position="375"/>
        <end position="396"/>
    </location>
</feature>
<evidence type="ECO:0000313" key="7">
    <source>
        <dbReference type="Proteomes" id="UP000015101"/>
    </source>
</evidence>
<dbReference type="Pfam" id="PF00057">
    <property type="entry name" value="Ldl_recept_a"/>
    <property type="match status" value="1"/>
</dbReference>
<dbReference type="InterPro" id="IPR036055">
    <property type="entry name" value="LDL_receptor-like_sf"/>
</dbReference>
<organism evidence="6 7">
    <name type="scientific">Helobdella robusta</name>
    <name type="common">Californian leech</name>
    <dbReference type="NCBI Taxonomy" id="6412"/>
    <lineage>
        <taxon>Eukaryota</taxon>
        <taxon>Metazoa</taxon>
        <taxon>Spiralia</taxon>
        <taxon>Lophotrochozoa</taxon>
        <taxon>Annelida</taxon>
        <taxon>Clitellata</taxon>
        <taxon>Hirudinea</taxon>
        <taxon>Rhynchobdellida</taxon>
        <taxon>Glossiphoniidae</taxon>
        <taxon>Helobdella</taxon>
    </lineage>
</organism>
<reference evidence="7" key="1">
    <citation type="submission" date="2012-12" db="EMBL/GenBank/DDBJ databases">
        <authorList>
            <person name="Hellsten U."/>
            <person name="Grimwood J."/>
            <person name="Chapman J.A."/>
            <person name="Shapiro H."/>
            <person name="Aerts A."/>
            <person name="Otillar R.P."/>
            <person name="Terry A.Y."/>
            <person name="Boore J.L."/>
            <person name="Simakov O."/>
            <person name="Marletaz F."/>
            <person name="Cho S.-J."/>
            <person name="Edsinger-Gonzales E."/>
            <person name="Havlak P."/>
            <person name="Kuo D.-H."/>
            <person name="Larsson T."/>
            <person name="Lv J."/>
            <person name="Arendt D."/>
            <person name="Savage R."/>
            <person name="Osoegawa K."/>
            <person name="de Jong P."/>
            <person name="Lindberg D.R."/>
            <person name="Seaver E.C."/>
            <person name="Weisblat D.A."/>
            <person name="Putnam N.H."/>
            <person name="Grigoriev I.V."/>
            <person name="Rokhsar D.S."/>
        </authorList>
    </citation>
    <scope>NUCLEOTIDE SEQUENCE</scope>
</reference>
<dbReference type="GeneID" id="20207401"/>
<dbReference type="KEGG" id="hro:HELRODRAFT_179665"/>
<evidence type="ECO:0000256" key="4">
    <source>
        <dbReference type="SAM" id="Phobius"/>
    </source>
</evidence>
<dbReference type="HOGENOM" id="CLU_444308_0_0_1"/>
<feature type="region of interest" description="Disordered" evidence="3">
    <location>
        <begin position="226"/>
        <end position="245"/>
    </location>
</feature>
<dbReference type="AlphaFoldDB" id="T1FF02"/>
<feature type="transmembrane region" description="Helical" evidence="4">
    <location>
        <begin position="102"/>
        <end position="126"/>
    </location>
</feature>
<evidence type="ECO:0000313" key="6">
    <source>
        <dbReference type="EnsemblMetazoa" id="HelroP179665"/>
    </source>
</evidence>
<dbReference type="CTD" id="20207401"/>
<keyword evidence="4" id="KW-1133">Transmembrane helix</keyword>
<dbReference type="EnsemblMetazoa" id="HelroT179665">
    <property type="protein sequence ID" value="HelroP179665"/>
    <property type="gene ID" value="HelroG179665"/>
</dbReference>
<evidence type="ECO:0000313" key="5">
    <source>
        <dbReference type="EMBL" id="ESN95081.1"/>
    </source>
</evidence>